<keyword evidence="2" id="KW-1185">Reference proteome</keyword>
<reference evidence="1 2" key="1">
    <citation type="submission" date="2019-07" db="EMBL/GenBank/DDBJ databases">
        <authorList>
            <person name="Kim J."/>
        </authorList>
    </citation>
    <scope>NUCLEOTIDE SEQUENCE [LARGE SCALE GENOMIC DNA]</scope>
    <source>
        <strain evidence="1 2">N4</strain>
    </source>
</reference>
<name>A0A559IEG0_9BACL</name>
<dbReference type="Proteomes" id="UP000318102">
    <property type="component" value="Unassembled WGS sequence"/>
</dbReference>
<dbReference type="AlphaFoldDB" id="A0A559IEG0"/>
<comment type="caution">
    <text evidence="1">The sequence shown here is derived from an EMBL/GenBank/DDBJ whole genome shotgun (WGS) entry which is preliminary data.</text>
</comment>
<proteinExistence type="predicted"/>
<dbReference type="OrthoDB" id="10005377at2"/>
<gene>
    <name evidence="1" type="ORF">FPZ44_24205</name>
</gene>
<sequence>MTMPKAYDPQEGYMYQILVMCPNDREYEHCDYAVGNADKKHLIQNYKLAYGAGFRFKTIMLPQKYWTKKEVKVV</sequence>
<accession>A0A559IEG0</accession>
<organism evidence="1 2">
    <name type="scientific">Paenibacillus agilis</name>
    <dbReference type="NCBI Taxonomy" id="3020863"/>
    <lineage>
        <taxon>Bacteria</taxon>
        <taxon>Bacillati</taxon>
        <taxon>Bacillota</taxon>
        <taxon>Bacilli</taxon>
        <taxon>Bacillales</taxon>
        <taxon>Paenibacillaceae</taxon>
        <taxon>Paenibacillus</taxon>
    </lineage>
</organism>
<dbReference type="EMBL" id="VNJK01000006">
    <property type="protein sequence ID" value="TVX86048.1"/>
    <property type="molecule type" value="Genomic_DNA"/>
</dbReference>
<evidence type="ECO:0000313" key="1">
    <source>
        <dbReference type="EMBL" id="TVX86048.1"/>
    </source>
</evidence>
<protein>
    <submittedName>
        <fullName evidence="1">Uncharacterized protein</fullName>
    </submittedName>
</protein>
<evidence type="ECO:0000313" key="2">
    <source>
        <dbReference type="Proteomes" id="UP000318102"/>
    </source>
</evidence>
<dbReference type="RefSeq" id="WP_144994832.1">
    <property type="nucleotide sequence ID" value="NZ_VNJK01000006.1"/>
</dbReference>